<keyword evidence="1" id="KW-0472">Membrane</keyword>
<keyword evidence="3" id="KW-1185">Reference proteome</keyword>
<dbReference type="OrthoDB" id="3425909at2"/>
<keyword evidence="2" id="KW-0378">Hydrolase</keyword>
<name>A0A2W2F8A8_9ACTN</name>
<dbReference type="Pfam" id="PF04307">
    <property type="entry name" value="YdjM"/>
    <property type="match status" value="1"/>
</dbReference>
<dbReference type="AlphaFoldDB" id="A0A2W2F8A8"/>
<dbReference type="InterPro" id="IPR007404">
    <property type="entry name" value="YdjM-like"/>
</dbReference>
<feature type="transmembrane region" description="Helical" evidence="1">
    <location>
        <begin position="144"/>
        <end position="167"/>
    </location>
</feature>
<accession>A0A2W2F8A8</accession>
<reference evidence="2 3" key="1">
    <citation type="submission" date="2018-01" db="EMBL/GenBank/DDBJ databases">
        <title>Draft genome sequence of Jishengella sp. NA12.</title>
        <authorList>
            <person name="Sahin N."/>
            <person name="Ay H."/>
            <person name="Saygin H."/>
        </authorList>
    </citation>
    <scope>NUCLEOTIDE SEQUENCE [LARGE SCALE GENOMIC DNA]</scope>
    <source>
        <strain evidence="2 3">NA12</strain>
    </source>
</reference>
<proteinExistence type="predicted"/>
<organism evidence="2 3">
    <name type="scientific">Micromonospora craterilacus</name>
    <dbReference type="NCBI Taxonomy" id="1655439"/>
    <lineage>
        <taxon>Bacteria</taxon>
        <taxon>Bacillati</taxon>
        <taxon>Actinomycetota</taxon>
        <taxon>Actinomycetes</taxon>
        <taxon>Micromonosporales</taxon>
        <taxon>Micromonosporaceae</taxon>
        <taxon>Micromonospora</taxon>
    </lineage>
</organism>
<feature type="transmembrane region" description="Helical" evidence="1">
    <location>
        <begin position="118"/>
        <end position="137"/>
    </location>
</feature>
<protein>
    <submittedName>
        <fullName evidence="2">Hydrolase</fullName>
    </submittedName>
</protein>
<evidence type="ECO:0000256" key="1">
    <source>
        <dbReference type="SAM" id="Phobius"/>
    </source>
</evidence>
<keyword evidence="1" id="KW-1133">Transmembrane helix</keyword>
<dbReference type="EMBL" id="POTY01000081">
    <property type="protein sequence ID" value="PZG17827.1"/>
    <property type="molecule type" value="Genomic_DNA"/>
</dbReference>
<dbReference type="PROSITE" id="PS51257">
    <property type="entry name" value="PROKAR_LIPOPROTEIN"/>
    <property type="match status" value="1"/>
</dbReference>
<feature type="transmembrane region" description="Helical" evidence="1">
    <location>
        <begin position="224"/>
        <end position="242"/>
    </location>
</feature>
<evidence type="ECO:0000313" key="3">
    <source>
        <dbReference type="Proteomes" id="UP000248924"/>
    </source>
</evidence>
<gene>
    <name evidence="2" type="ORF">C1I95_14840</name>
</gene>
<dbReference type="GO" id="GO:0016787">
    <property type="term" value="F:hydrolase activity"/>
    <property type="evidence" value="ECO:0007669"/>
    <property type="project" value="UniProtKB-KW"/>
</dbReference>
<evidence type="ECO:0000313" key="2">
    <source>
        <dbReference type="EMBL" id="PZG17827.1"/>
    </source>
</evidence>
<sequence length="243" mass="24555">MGRTHAASGAVGWLAGCAALGLAGQSVPGAVATAGAIVAAGWALVPDLDHPRSTASVSLGPVTGGASWVTAALSRWVSRVTCSCCDGDADGHRALTHTAAFAVVVGVLFGVAGWQLGAAAGVPVVAVSAALAARGLLSRRRRRGGYGVLVVAVAVGAVAAQGGPGWWWIGVPVAWGMLAHCLGDAATLSAVPLWWPLRIRGCRWAVVGSPRWLRFKTGGRAERVVWWLLLAAGAGSGAYLVLT</sequence>
<feature type="transmembrane region" description="Helical" evidence="1">
    <location>
        <begin position="173"/>
        <end position="195"/>
    </location>
</feature>
<comment type="caution">
    <text evidence="2">The sequence shown here is derived from an EMBL/GenBank/DDBJ whole genome shotgun (WGS) entry which is preliminary data.</text>
</comment>
<keyword evidence="1" id="KW-0812">Transmembrane</keyword>
<dbReference type="Proteomes" id="UP000248924">
    <property type="component" value="Unassembled WGS sequence"/>
</dbReference>